<accession>A0A1F2P580</accession>
<dbReference type="Proteomes" id="UP000185779">
    <property type="component" value="Unassembled WGS sequence"/>
</dbReference>
<dbReference type="EMBL" id="LYOR01000003">
    <property type="protein sequence ID" value="OFV66295.1"/>
    <property type="molecule type" value="Genomic_DNA"/>
</dbReference>
<keyword evidence="3" id="KW-1185">Reference proteome</keyword>
<evidence type="ECO:0000259" key="1">
    <source>
        <dbReference type="Pfam" id="PF01609"/>
    </source>
</evidence>
<dbReference type="AlphaFoldDB" id="A0A1F2P580"/>
<gene>
    <name evidence="2" type="ORF">SBU_000837</name>
</gene>
<organism evidence="2 3">
    <name type="scientific">Candidatus Syntropharchaeum butanivorans</name>
    <dbReference type="NCBI Taxonomy" id="1839936"/>
    <lineage>
        <taxon>Archaea</taxon>
        <taxon>Methanobacteriati</taxon>
        <taxon>Methanobacteriota</taxon>
        <taxon>Stenosarchaea group</taxon>
        <taxon>Methanomicrobia</taxon>
        <taxon>Methanosarcinales</taxon>
        <taxon>ANME-2 cluster</taxon>
        <taxon>Candidatus Syntropharchaeum</taxon>
    </lineage>
</organism>
<feature type="domain" description="Transposase IS4-like" evidence="1">
    <location>
        <begin position="3"/>
        <end position="62"/>
    </location>
</feature>
<dbReference type="GO" id="GO:0003677">
    <property type="term" value="F:DNA binding"/>
    <property type="evidence" value="ECO:0007669"/>
    <property type="project" value="InterPro"/>
</dbReference>
<proteinExistence type="predicted"/>
<dbReference type="InterPro" id="IPR002559">
    <property type="entry name" value="Transposase_11"/>
</dbReference>
<comment type="caution">
    <text evidence="2">The sequence shown here is derived from an EMBL/GenBank/DDBJ whole genome shotgun (WGS) entry which is preliminary data.</text>
</comment>
<sequence length="77" mass="9060">MKRATRGHPLDIRDELRNRRINKKRARIERAFAVMKTVFSAGHLRVTTRARVAVKMIFTAFAFDLYHLHTISHREAT</sequence>
<evidence type="ECO:0000313" key="3">
    <source>
        <dbReference type="Proteomes" id="UP000185779"/>
    </source>
</evidence>
<dbReference type="GO" id="GO:0004803">
    <property type="term" value="F:transposase activity"/>
    <property type="evidence" value="ECO:0007669"/>
    <property type="project" value="InterPro"/>
</dbReference>
<dbReference type="GO" id="GO:0006313">
    <property type="term" value="P:DNA transposition"/>
    <property type="evidence" value="ECO:0007669"/>
    <property type="project" value="InterPro"/>
</dbReference>
<evidence type="ECO:0000313" key="2">
    <source>
        <dbReference type="EMBL" id="OFV66295.1"/>
    </source>
</evidence>
<name>A0A1F2P580_9EURY</name>
<protein>
    <submittedName>
        <fullName evidence="2">Transposase IS4</fullName>
    </submittedName>
</protein>
<dbReference type="Pfam" id="PF01609">
    <property type="entry name" value="DDE_Tnp_1"/>
    <property type="match status" value="1"/>
</dbReference>
<reference evidence="2" key="1">
    <citation type="submission" date="2016-05" db="EMBL/GenBank/DDBJ databases">
        <title>Microbial consortia oxidize butane by reversing methanogenesis.</title>
        <authorList>
            <person name="Laso-Perez R."/>
            <person name="Richter M."/>
            <person name="Wegener G."/>
            <person name="Musat F."/>
        </authorList>
    </citation>
    <scope>NUCLEOTIDE SEQUENCE [LARGE SCALE GENOMIC DNA]</scope>
    <source>
        <strain evidence="2">BOX1</strain>
    </source>
</reference>